<evidence type="ECO:0000259" key="4">
    <source>
        <dbReference type="SMART" id="SM00922"/>
    </source>
</evidence>
<dbReference type="InterPro" id="IPR029017">
    <property type="entry name" value="Enolase-like_N"/>
</dbReference>
<dbReference type="Pfam" id="PF13378">
    <property type="entry name" value="MR_MLE_C"/>
    <property type="match status" value="1"/>
</dbReference>
<gene>
    <name evidence="5" type="ORF">GW587_13195</name>
</gene>
<dbReference type="Gene3D" id="3.30.390.10">
    <property type="entry name" value="Enolase-like, N-terminal domain"/>
    <property type="match status" value="1"/>
</dbReference>
<dbReference type="PANTHER" id="PTHR48073">
    <property type="entry name" value="O-SUCCINYLBENZOATE SYNTHASE-RELATED"/>
    <property type="match status" value="1"/>
</dbReference>
<feature type="domain" description="Mandelate racemase/muconate lactonizing enzyme C-terminal" evidence="4">
    <location>
        <begin position="142"/>
        <end position="238"/>
    </location>
</feature>
<proteinExistence type="inferred from homology"/>
<dbReference type="InterPro" id="IPR013341">
    <property type="entry name" value="Mandelate_racemase_N_dom"/>
</dbReference>
<dbReference type="InterPro" id="IPR036849">
    <property type="entry name" value="Enolase-like_C_sf"/>
</dbReference>
<sequence>MTHIVSATVLPCGQALSDPSWKFARATVPRLDGWVVRLEDDDGRIGLGYAHAIPAITDVGAGVQAALAFLLPALVGQSAADLGQIMREVDARLGFASSAKAAIDMALHDLLARQLGVPLHVLLGGALHTGVRQARIVPIKTPVEMATHAAALAGQGYRQLKLKLSGDAAQDVQRVAEVRAAVGPEVRLTLDPNQSYRAKQMIAAFARMERHDIALIEQPVPAADWAGLKMLTATLPVAIEADESALTVADVLRLVSERVVDVINLKVAKLGGLRNFAAAVAICESGHVACRVGATFGPALLQATALHAAACIKHLPYDCELSEHLHLQDDPFTALPVIDGAITLPDGAGCGVSYA</sequence>
<dbReference type="SFLD" id="SFLDG00180">
    <property type="entry name" value="muconate_cycloisomerase"/>
    <property type="match status" value="1"/>
</dbReference>
<dbReference type="RefSeq" id="WP_166103443.1">
    <property type="nucleotide sequence ID" value="NZ_JAADJT010000005.1"/>
</dbReference>
<keyword evidence="2" id="KW-0479">Metal-binding</keyword>
<comment type="similarity">
    <text evidence="1">Belongs to the mandelate racemase/muconate lactonizing enzyme family.</text>
</comment>
<protein>
    <recommendedName>
        <fullName evidence="4">Mandelate racemase/muconate lactonizing enzyme C-terminal domain-containing protein</fullName>
    </recommendedName>
</protein>
<dbReference type="InterPro" id="IPR029065">
    <property type="entry name" value="Enolase_C-like"/>
</dbReference>
<evidence type="ECO:0000256" key="3">
    <source>
        <dbReference type="ARBA" id="ARBA00023235"/>
    </source>
</evidence>
<dbReference type="SUPFAM" id="SSF54826">
    <property type="entry name" value="Enolase N-terminal domain-like"/>
    <property type="match status" value="1"/>
</dbReference>
<comment type="caution">
    <text evidence="5">The sequence shown here is derived from an EMBL/GenBank/DDBJ whole genome shotgun (WGS) entry which is preliminary data.</text>
</comment>
<dbReference type="SMART" id="SM00922">
    <property type="entry name" value="MR_MLE"/>
    <property type="match status" value="1"/>
</dbReference>
<organism evidence="5 6">
    <name type="scientific">Duganella aceris</name>
    <dbReference type="NCBI Taxonomy" id="2703883"/>
    <lineage>
        <taxon>Bacteria</taxon>
        <taxon>Pseudomonadati</taxon>
        <taxon>Pseudomonadota</taxon>
        <taxon>Betaproteobacteria</taxon>
        <taxon>Burkholderiales</taxon>
        <taxon>Oxalobacteraceae</taxon>
        <taxon>Telluria group</taxon>
        <taxon>Duganella</taxon>
    </lineage>
</organism>
<evidence type="ECO:0000256" key="1">
    <source>
        <dbReference type="ARBA" id="ARBA00008031"/>
    </source>
</evidence>
<dbReference type="EMBL" id="JAADJT010000005">
    <property type="protein sequence ID" value="NGZ85207.1"/>
    <property type="molecule type" value="Genomic_DNA"/>
</dbReference>
<dbReference type="PROSITE" id="PS00908">
    <property type="entry name" value="MR_MLE_1"/>
    <property type="match status" value="1"/>
</dbReference>
<dbReference type="Pfam" id="PF02746">
    <property type="entry name" value="MR_MLE_N"/>
    <property type="match status" value="1"/>
</dbReference>
<evidence type="ECO:0000313" key="5">
    <source>
        <dbReference type="EMBL" id="NGZ85207.1"/>
    </source>
</evidence>
<dbReference type="InterPro" id="IPR018110">
    <property type="entry name" value="Mandel_Rmase/mucon_lact_enz_CS"/>
</dbReference>
<reference evidence="6" key="1">
    <citation type="submission" date="2023-07" db="EMBL/GenBank/DDBJ databases">
        <title>Duganella aceri sp. nov., isolated from tree sap.</title>
        <authorList>
            <person name="Kim I.S."/>
        </authorList>
    </citation>
    <scope>NUCLEOTIDE SEQUENCE [LARGE SCALE GENOMIC DNA]</scope>
    <source>
        <strain evidence="6">SAP-35</strain>
    </source>
</reference>
<dbReference type="Gene3D" id="3.20.20.120">
    <property type="entry name" value="Enolase-like C-terminal domain"/>
    <property type="match status" value="1"/>
</dbReference>
<evidence type="ECO:0000256" key="2">
    <source>
        <dbReference type="ARBA" id="ARBA00022723"/>
    </source>
</evidence>
<evidence type="ECO:0000313" key="6">
    <source>
        <dbReference type="Proteomes" id="UP000666369"/>
    </source>
</evidence>
<dbReference type="Proteomes" id="UP000666369">
    <property type="component" value="Unassembled WGS sequence"/>
</dbReference>
<name>A0ABX0FL12_9BURK</name>
<accession>A0ABX0FL12</accession>
<dbReference type="SUPFAM" id="SSF51604">
    <property type="entry name" value="Enolase C-terminal domain-like"/>
    <property type="match status" value="1"/>
</dbReference>
<keyword evidence="6" id="KW-1185">Reference proteome</keyword>
<dbReference type="InterPro" id="IPR013342">
    <property type="entry name" value="Mandelate_racemase_C"/>
</dbReference>
<keyword evidence="3" id="KW-0413">Isomerase</keyword>
<dbReference type="PANTHER" id="PTHR48073:SF2">
    <property type="entry name" value="O-SUCCINYLBENZOATE SYNTHASE"/>
    <property type="match status" value="1"/>
</dbReference>
<dbReference type="SFLD" id="SFLDS00001">
    <property type="entry name" value="Enolase"/>
    <property type="match status" value="1"/>
</dbReference>